<dbReference type="EMBL" id="JACAZI010000003">
    <property type="protein sequence ID" value="KAF7365370.1"/>
    <property type="molecule type" value="Genomic_DNA"/>
</dbReference>
<name>A0A8H6YQH1_9AGAR</name>
<evidence type="ECO:0000256" key="1">
    <source>
        <dbReference type="SAM" id="MobiDB-lite"/>
    </source>
</evidence>
<protein>
    <submittedName>
        <fullName evidence="2">Uncharacterized protein</fullName>
    </submittedName>
</protein>
<evidence type="ECO:0000313" key="3">
    <source>
        <dbReference type="Proteomes" id="UP000620124"/>
    </source>
</evidence>
<sequence length="201" mass="23692">MEDHDELPRISVPSMRVWLRIKAEYAKQAQDRIDEYVKHRKLPSHRRDELLRESQQYVDKVFAISQSNIRINGRDFDSLQPHEQDAEPFDEALDRKIWALAGSRLEWHRRIALERREKPPALENTLQELVKEHESLDVDLDAEEPSLPDMEDDESLQFDVDDSVKSHIFAITNELTQNLPNQRERSEQSRAVEAEYKALKP</sequence>
<proteinExistence type="predicted"/>
<feature type="compositionally biased region" description="Basic and acidic residues" evidence="1">
    <location>
        <begin position="182"/>
        <end position="201"/>
    </location>
</feature>
<dbReference type="AlphaFoldDB" id="A0A8H6YQH1"/>
<dbReference type="Proteomes" id="UP000620124">
    <property type="component" value="Unassembled WGS sequence"/>
</dbReference>
<gene>
    <name evidence="2" type="ORF">MVEN_00409300</name>
</gene>
<reference evidence="2" key="1">
    <citation type="submission" date="2020-05" db="EMBL/GenBank/DDBJ databases">
        <title>Mycena genomes resolve the evolution of fungal bioluminescence.</title>
        <authorList>
            <person name="Tsai I.J."/>
        </authorList>
    </citation>
    <scope>NUCLEOTIDE SEQUENCE</scope>
    <source>
        <strain evidence="2">CCC161011</strain>
    </source>
</reference>
<dbReference type="OrthoDB" id="2135762at2759"/>
<keyword evidence="3" id="KW-1185">Reference proteome</keyword>
<feature type="region of interest" description="Disordered" evidence="1">
    <location>
        <begin position="179"/>
        <end position="201"/>
    </location>
</feature>
<evidence type="ECO:0000313" key="2">
    <source>
        <dbReference type="EMBL" id="KAF7365370.1"/>
    </source>
</evidence>
<organism evidence="2 3">
    <name type="scientific">Mycena venus</name>
    <dbReference type="NCBI Taxonomy" id="2733690"/>
    <lineage>
        <taxon>Eukaryota</taxon>
        <taxon>Fungi</taxon>
        <taxon>Dikarya</taxon>
        <taxon>Basidiomycota</taxon>
        <taxon>Agaricomycotina</taxon>
        <taxon>Agaricomycetes</taxon>
        <taxon>Agaricomycetidae</taxon>
        <taxon>Agaricales</taxon>
        <taxon>Marasmiineae</taxon>
        <taxon>Mycenaceae</taxon>
        <taxon>Mycena</taxon>
    </lineage>
</organism>
<accession>A0A8H6YQH1</accession>
<comment type="caution">
    <text evidence="2">The sequence shown here is derived from an EMBL/GenBank/DDBJ whole genome shotgun (WGS) entry which is preliminary data.</text>
</comment>